<gene>
    <name evidence="2" type="ORF">O181_126485</name>
</gene>
<evidence type="ECO:0000313" key="3">
    <source>
        <dbReference type="Proteomes" id="UP000765509"/>
    </source>
</evidence>
<protein>
    <submittedName>
        <fullName evidence="2">Uncharacterized protein</fullName>
    </submittedName>
</protein>
<reference evidence="2" key="1">
    <citation type="submission" date="2021-03" db="EMBL/GenBank/DDBJ databases">
        <title>Draft genome sequence of rust myrtle Austropuccinia psidii MF-1, a brazilian biotype.</title>
        <authorList>
            <person name="Quecine M.C."/>
            <person name="Pachon D.M.R."/>
            <person name="Bonatelli M.L."/>
            <person name="Correr F.H."/>
            <person name="Franceschini L.M."/>
            <person name="Leite T.F."/>
            <person name="Margarido G.R.A."/>
            <person name="Almeida C.A."/>
            <person name="Ferrarezi J.A."/>
            <person name="Labate C.A."/>
        </authorList>
    </citation>
    <scope>NUCLEOTIDE SEQUENCE</scope>
    <source>
        <strain evidence="2">MF-1</strain>
    </source>
</reference>
<comment type="caution">
    <text evidence="2">The sequence shown here is derived from an EMBL/GenBank/DDBJ whole genome shotgun (WGS) entry which is preliminary data.</text>
</comment>
<accession>A0A9Q3KRG3</accession>
<evidence type="ECO:0000313" key="2">
    <source>
        <dbReference type="EMBL" id="MBW0586770.1"/>
    </source>
</evidence>
<dbReference type="AlphaFoldDB" id="A0A9Q3KRG3"/>
<feature type="region of interest" description="Disordered" evidence="1">
    <location>
        <begin position="1"/>
        <end position="23"/>
    </location>
</feature>
<dbReference type="Proteomes" id="UP000765509">
    <property type="component" value="Unassembled WGS sequence"/>
</dbReference>
<name>A0A9Q3KRG3_9BASI</name>
<keyword evidence="3" id="KW-1185">Reference proteome</keyword>
<sequence length="120" mass="13628">MGSDVTDSYGGVIPVNNSTPHHMQPFKKMELQKQAKKWAEALHQRNNMLRSQKTEETGIISRPSITSSTWMVDLDRGRVQTPTTASWGGYDHIQRTLEVQKVANTSYRGVSIVSEENYYL</sequence>
<organism evidence="2 3">
    <name type="scientific">Austropuccinia psidii MF-1</name>
    <dbReference type="NCBI Taxonomy" id="1389203"/>
    <lineage>
        <taxon>Eukaryota</taxon>
        <taxon>Fungi</taxon>
        <taxon>Dikarya</taxon>
        <taxon>Basidiomycota</taxon>
        <taxon>Pucciniomycotina</taxon>
        <taxon>Pucciniomycetes</taxon>
        <taxon>Pucciniales</taxon>
        <taxon>Sphaerophragmiaceae</taxon>
        <taxon>Austropuccinia</taxon>
    </lineage>
</organism>
<evidence type="ECO:0000256" key="1">
    <source>
        <dbReference type="SAM" id="MobiDB-lite"/>
    </source>
</evidence>
<proteinExistence type="predicted"/>
<dbReference type="EMBL" id="AVOT02124866">
    <property type="protein sequence ID" value="MBW0586770.1"/>
    <property type="molecule type" value="Genomic_DNA"/>
</dbReference>